<proteinExistence type="inferred from homology"/>
<evidence type="ECO:0000256" key="5">
    <source>
        <dbReference type="SAM" id="MobiDB-lite"/>
    </source>
</evidence>
<dbReference type="Pfam" id="PF03466">
    <property type="entry name" value="LysR_substrate"/>
    <property type="match status" value="1"/>
</dbReference>
<dbReference type="Proteomes" id="UP001370348">
    <property type="component" value="Chromosome"/>
</dbReference>
<feature type="region of interest" description="Disordered" evidence="5">
    <location>
        <begin position="202"/>
        <end position="221"/>
    </location>
</feature>
<name>A0ABZ2M3Q4_9BACT</name>
<gene>
    <name evidence="7" type="ORF">LZC94_10940</name>
</gene>
<evidence type="ECO:0000313" key="8">
    <source>
        <dbReference type="Proteomes" id="UP001370348"/>
    </source>
</evidence>
<evidence type="ECO:0000256" key="4">
    <source>
        <dbReference type="ARBA" id="ARBA00023163"/>
    </source>
</evidence>
<dbReference type="SUPFAM" id="SSF53850">
    <property type="entry name" value="Periplasmic binding protein-like II"/>
    <property type="match status" value="1"/>
</dbReference>
<reference evidence="7 8" key="1">
    <citation type="submission" date="2021-12" db="EMBL/GenBank/DDBJ databases">
        <title>Discovery of the Pendulisporaceae a myxobacterial family with distinct sporulation behavior and unique specialized metabolism.</title>
        <authorList>
            <person name="Garcia R."/>
            <person name="Popoff A."/>
            <person name="Bader C.D."/>
            <person name="Loehr J."/>
            <person name="Walesch S."/>
            <person name="Walt C."/>
            <person name="Boldt J."/>
            <person name="Bunk B."/>
            <person name="Haeckl F.J.F.P.J."/>
            <person name="Gunesch A.P."/>
            <person name="Birkelbach J."/>
            <person name="Nuebel U."/>
            <person name="Pietschmann T."/>
            <person name="Bach T."/>
            <person name="Mueller R."/>
        </authorList>
    </citation>
    <scope>NUCLEOTIDE SEQUENCE [LARGE SCALE GENOMIC DNA]</scope>
    <source>
        <strain evidence="7 8">MSr11954</strain>
    </source>
</reference>
<dbReference type="InterPro" id="IPR036388">
    <property type="entry name" value="WH-like_DNA-bd_sf"/>
</dbReference>
<evidence type="ECO:0000259" key="6">
    <source>
        <dbReference type="PROSITE" id="PS50931"/>
    </source>
</evidence>
<dbReference type="RefSeq" id="WP_394827408.1">
    <property type="nucleotide sequence ID" value="NZ_CP089984.1"/>
</dbReference>
<dbReference type="InterPro" id="IPR000847">
    <property type="entry name" value="LysR_HTH_N"/>
</dbReference>
<dbReference type="InterPro" id="IPR005119">
    <property type="entry name" value="LysR_subst-bd"/>
</dbReference>
<dbReference type="PROSITE" id="PS50931">
    <property type="entry name" value="HTH_LYSR"/>
    <property type="match status" value="1"/>
</dbReference>
<comment type="similarity">
    <text evidence="1">Belongs to the LysR transcriptional regulatory family.</text>
</comment>
<feature type="compositionally biased region" description="Low complexity" evidence="5">
    <location>
        <begin position="202"/>
        <end position="214"/>
    </location>
</feature>
<dbReference type="Pfam" id="PF00126">
    <property type="entry name" value="HTH_1"/>
    <property type="match status" value="1"/>
</dbReference>
<dbReference type="Gene3D" id="1.10.10.10">
    <property type="entry name" value="Winged helix-like DNA-binding domain superfamily/Winged helix DNA-binding domain"/>
    <property type="match status" value="1"/>
</dbReference>
<dbReference type="Gene3D" id="3.40.190.290">
    <property type="match status" value="1"/>
</dbReference>
<dbReference type="PRINTS" id="PR00039">
    <property type="entry name" value="HTHLYSR"/>
</dbReference>
<protein>
    <submittedName>
        <fullName evidence="7">LysR family transcriptional regulator</fullName>
    </submittedName>
</protein>
<feature type="domain" description="HTH lysR-type" evidence="6">
    <location>
        <begin position="5"/>
        <end position="62"/>
    </location>
</feature>
<evidence type="ECO:0000313" key="7">
    <source>
        <dbReference type="EMBL" id="WXB17767.1"/>
    </source>
</evidence>
<accession>A0ABZ2M3Q4</accession>
<dbReference type="SUPFAM" id="SSF46785">
    <property type="entry name" value="Winged helix' DNA-binding domain"/>
    <property type="match status" value="1"/>
</dbReference>
<dbReference type="EMBL" id="CP089984">
    <property type="protein sequence ID" value="WXB17767.1"/>
    <property type="molecule type" value="Genomic_DNA"/>
</dbReference>
<keyword evidence="4" id="KW-0804">Transcription</keyword>
<dbReference type="PANTHER" id="PTHR30126:SF91">
    <property type="entry name" value="LYSR FAMILY TRANSCRIPTIONAL REGULATOR"/>
    <property type="match status" value="1"/>
</dbReference>
<organism evidence="7 8">
    <name type="scientific">Pendulispora albinea</name>
    <dbReference type="NCBI Taxonomy" id="2741071"/>
    <lineage>
        <taxon>Bacteria</taxon>
        <taxon>Pseudomonadati</taxon>
        <taxon>Myxococcota</taxon>
        <taxon>Myxococcia</taxon>
        <taxon>Myxococcales</taxon>
        <taxon>Sorangiineae</taxon>
        <taxon>Pendulisporaceae</taxon>
        <taxon>Pendulispora</taxon>
    </lineage>
</organism>
<keyword evidence="3" id="KW-0238">DNA-binding</keyword>
<keyword evidence="8" id="KW-1185">Reference proteome</keyword>
<evidence type="ECO:0000256" key="3">
    <source>
        <dbReference type="ARBA" id="ARBA00023125"/>
    </source>
</evidence>
<evidence type="ECO:0000256" key="1">
    <source>
        <dbReference type="ARBA" id="ARBA00009437"/>
    </source>
</evidence>
<dbReference type="PANTHER" id="PTHR30126">
    <property type="entry name" value="HTH-TYPE TRANSCRIPTIONAL REGULATOR"/>
    <property type="match status" value="1"/>
</dbReference>
<sequence>MFDPFTLDQLRAFVSVVEEGSFSAAARKLRRVQSAISTSMANLESQLGLPIWDRSTKIARLTDEGQAVLAGARRVLIEVDALKRRTAGMAMGLEASVSLCVDALFPVGALTDVCARFAEEFSAVDLRVDTQLLSAVSNRVLQGAATLGVVAPPGLAPGLECKAIAEVRMLPVTGPGHPLARLRAPIPMIRMADAVQIVLSERPAPSDAPSDPRAGTGVEDQGVLSPRTWRVADLHTKHAMLRANLGWGNLPEHLVKEDLREGRLVNIRPEVWPTGELMLRLFAIYRSDTTFGPAHRWLLEQLERSCAGSTARPKRPRRSSRSSHR</sequence>
<keyword evidence="2" id="KW-0805">Transcription regulation</keyword>
<dbReference type="InterPro" id="IPR036390">
    <property type="entry name" value="WH_DNA-bd_sf"/>
</dbReference>
<evidence type="ECO:0000256" key="2">
    <source>
        <dbReference type="ARBA" id="ARBA00023015"/>
    </source>
</evidence>